<comment type="caution">
    <text evidence="2">The sequence shown here is derived from an EMBL/GenBank/DDBJ whole genome shotgun (WGS) entry which is preliminary data.</text>
</comment>
<dbReference type="Proteomes" id="UP000559987">
    <property type="component" value="Unassembled WGS sequence"/>
</dbReference>
<dbReference type="EMBL" id="JACHXZ010000002">
    <property type="protein sequence ID" value="MBB3168394.1"/>
    <property type="molecule type" value="Genomic_DNA"/>
</dbReference>
<protein>
    <recommendedName>
        <fullName evidence="4">DUF2802 domain-containing protein</fullName>
    </recommendedName>
</protein>
<feature type="transmembrane region" description="Helical" evidence="1">
    <location>
        <begin position="13"/>
        <end position="34"/>
    </location>
</feature>
<accession>A0A839UJV6</accession>
<reference evidence="2 3" key="1">
    <citation type="submission" date="2020-08" db="EMBL/GenBank/DDBJ databases">
        <title>Genomic Encyclopedia of Type Strains, Phase III (KMG-III): the genomes of soil and plant-associated and newly described type strains.</title>
        <authorList>
            <person name="Whitman W."/>
        </authorList>
    </citation>
    <scope>NUCLEOTIDE SEQUENCE [LARGE SCALE GENOMIC DNA]</scope>
    <source>
        <strain evidence="2 3">CECT 8571</strain>
    </source>
</reference>
<evidence type="ECO:0008006" key="4">
    <source>
        <dbReference type="Google" id="ProtNLM"/>
    </source>
</evidence>
<keyword evidence="3" id="KW-1185">Reference proteome</keyword>
<keyword evidence="1" id="KW-0812">Transmembrane</keyword>
<gene>
    <name evidence="2" type="ORF">FHS30_001578</name>
</gene>
<evidence type="ECO:0000256" key="1">
    <source>
        <dbReference type="SAM" id="Phobius"/>
    </source>
</evidence>
<dbReference type="RefSeq" id="WP_183909878.1">
    <property type="nucleotide sequence ID" value="NZ_JACHXZ010000002.1"/>
</dbReference>
<dbReference type="Pfam" id="PF10975">
    <property type="entry name" value="DUF2802"/>
    <property type="match status" value="1"/>
</dbReference>
<evidence type="ECO:0000313" key="3">
    <source>
        <dbReference type="Proteomes" id="UP000559987"/>
    </source>
</evidence>
<organism evidence="2 3">
    <name type="scientific">Simiduia aestuariiviva</name>
    <dbReference type="NCBI Taxonomy" id="1510459"/>
    <lineage>
        <taxon>Bacteria</taxon>
        <taxon>Pseudomonadati</taxon>
        <taxon>Pseudomonadota</taxon>
        <taxon>Gammaproteobacteria</taxon>
        <taxon>Cellvibrionales</taxon>
        <taxon>Cellvibrionaceae</taxon>
        <taxon>Simiduia</taxon>
    </lineage>
</organism>
<keyword evidence="1" id="KW-0472">Membrane</keyword>
<name>A0A839UJV6_9GAMM</name>
<dbReference type="AlphaFoldDB" id="A0A839UJV6"/>
<proteinExistence type="predicted"/>
<evidence type="ECO:0000313" key="2">
    <source>
        <dbReference type="EMBL" id="MBB3168394.1"/>
    </source>
</evidence>
<keyword evidence="1" id="KW-1133">Transmembrane helix</keyword>
<sequence length="148" mass="15999">MQSIISQFTSLEAILAGVVIISWVAVSVALLSLMRVKRQEVAVRDAMEELKQTVTIGNNGLIGMGRKLLSIEKNMQRQKRNQLKEPQKPAAAPVPRASIVNMDSHYQQAGEMLAQGLTAGQVANATGMSQAEVQLLAMLRTTATEPVS</sequence>
<dbReference type="InterPro" id="IPR021244">
    <property type="entry name" value="DUF2802"/>
</dbReference>